<dbReference type="EMBL" id="GBEZ01018849">
    <property type="protein sequence ID" value="JAC67632.1"/>
    <property type="molecule type" value="Transcribed_RNA"/>
</dbReference>
<reference evidence="2" key="1">
    <citation type="submission" date="2014-05" db="EMBL/GenBank/DDBJ databases">
        <title>The transcriptome of the halophilic microalga Tetraselmis sp. GSL018 isolated from the Great Salt Lake, Utah.</title>
        <authorList>
            <person name="Jinkerson R.E."/>
            <person name="D'Adamo S."/>
            <person name="Posewitz M.C."/>
        </authorList>
    </citation>
    <scope>NUCLEOTIDE SEQUENCE</scope>
    <source>
        <strain evidence="2">GSL018</strain>
    </source>
</reference>
<sequence>MGERKEPKMTKEEEAAEIEATKKMFYQHPRRRPVSISSLRQTASAGN</sequence>
<protein>
    <submittedName>
        <fullName evidence="2">Uncharacterized protein</fullName>
    </submittedName>
</protein>
<proteinExistence type="predicted"/>
<name>A0A061R426_9CHLO</name>
<feature type="region of interest" description="Disordered" evidence="1">
    <location>
        <begin position="1"/>
        <end position="47"/>
    </location>
</feature>
<feature type="compositionally biased region" description="Basic and acidic residues" evidence="1">
    <location>
        <begin position="1"/>
        <end position="13"/>
    </location>
</feature>
<feature type="compositionally biased region" description="Polar residues" evidence="1">
    <location>
        <begin position="35"/>
        <end position="47"/>
    </location>
</feature>
<evidence type="ECO:0000256" key="1">
    <source>
        <dbReference type="SAM" id="MobiDB-lite"/>
    </source>
</evidence>
<dbReference type="AlphaFoldDB" id="A0A061R426"/>
<gene>
    <name evidence="2" type="ORF">TSPGSL018_10644</name>
</gene>
<organism evidence="2">
    <name type="scientific">Tetraselmis sp. GSL018</name>
    <dbReference type="NCBI Taxonomy" id="582737"/>
    <lineage>
        <taxon>Eukaryota</taxon>
        <taxon>Viridiplantae</taxon>
        <taxon>Chlorophyta</taxon>
        <taxon>core chlorophytes</taxon>
        <taxon>Chlorodendrophyceae</taxon>
        <taxon>Chlorodendrales</taxon>
        <taxon>Chlorodendraceae</taxon>
        <taxon>Tetraselmis</taxon>
    </lineage>
</organism>
<accession>A0A061R426</accession>
<evidence type="ECO:0000313" key="2">
    <source>
        <dbReference type="EMBL" id="JAC67632.1"/>
    </source>
</evidence>